<dbReference type="GO" id="GO:0005524">
    <property type="term" value="F:ATP binding"/>
    <property type="evidence" value="ECO:0007669"/>
    <property type="project" value="UniProtKB-KW"/>
</dbReference>
<keyword evidence="8 10" id="KW-0472">Membrane</keyword>
<keyword evidence="13" id="KW-1185">Reference proteome</keyword>
<dbReference type="InterPro" id="IPR000719">
    <property type="entry name" value="Prot_kinase_dom"/>
</dbReference>
<evidence type="ECO:0000256" key="10">
    <source>
        <dbReference type="SAM" id="Phobius"/>
    </source>
</evidence>
<evidence type="ECO:0000256" key="4">
    <source>
        <dbReference type="ARBA" id="ARBA00022737"/>
    </source>
</evidence>
<dbReference type="InterPro" id="IPR001245">
    <property type="entry name" value="Ser-Thr/Tyr_kinase_cat_dom"/>
</dbReference>
<comment type="caution">
    <text evidence="12">The sequence shown here is derived from an EMBL/GenBank/DDBJ whole genome shotgun (WGS) entry which is preliminary data.</text>
</comment>
<organism evidence="12 13">
    <name type="scientific">Castilleja foliolosa</name>
    <dbReference type="NCBI Taxonomy" id="1961234"/>
    <lineage>
        <taxon>Eukaryota</taxon>
        <taxon>Viridiplantae</taxon>
        <taxon>Streptophyta</taxon>
        <taxon>Embryophyta</taxon>
        <taxon>Tracheophyta</taxon>
        <taxon>Spermatophyta</taxon>
        <taxon>Magnoliopsida</taxon>
        <taxon>eudicotyledons</taxon>
        <taxon>Gunneridae</taxon>
        <taxon>Pentapetalae</taxon>
        <taxon>asterids</taxon>
        <taxon>lamiids</taxon>
        <taxon>Lamiales</taxon>
        <taxon>Orobanchaceae</taxon>
        <taxon>Pedicularideae</taxon>
        <taxon>Castillejinae</taxon>
        <taxon>Castilleja</taxon>
    </lineage>
</organism>
<dbReference type="PANTHER" id="PTHR48007">
    <property type="entry name" value="LEUCINE-RICH REPEAT RECEPTOR-LIKE PROTEIN KINASE PXC1"/>
    <property type="match status" value="1"/>
</dbReference>
<dbReference type="Gene3D" id="3.80.10.10">
    <property type="entry name" value="Ribonuclease Inhibitor"/>
    <property type="match status" value="2"/>
</dbReference>
<dbReference type="SUPFAM" id="SSF52058">
    <property type="entry name" value="L domain-like"/>
    <property type="match status" value="1"/>
</dbReference>
<dbReference type="Pfam" id="PF07714">
    <property type="entry name" value="PK_Tyr_Ser-Thr"/>
    <property type="match status" value="1"/>
</dbReference>
<dbReference type="PROSITE" id="PS50011">
    <property type="entry name" value="PROTEIN_KINASE_DOM"/>
    <property type="match status" value="1"/>
</dbReference>
<dbReference type="Gene3D" id="3.30.200.20">
    <property type="entry name" value="Phosphorylase Kinase, domain 1"/>
    <property type="match status" value="1"/>
</dbReference>
<feature type="region of interest" description="Disordered" evidence="9">
    <location>
        <begin position="329"/>
        <end position="356"/>
    </location>
</feature>
<dbReference type="EMBL" id="JAVIJP010000032">
    <property type="protein sequence ID" value="KAL3632178.1"/>
    <property type="molecule type" value="Genomic_DNA"/>
</dbReference>
<name>A0ABD3CR95_9LAMI</name>
<evidence type="ECO:0000259" key="11">
    <source>
        <dbReference type="PROSITE" id="PS50011"/>
    </source>
</evidence>
<keyword evidence="4" id="KW-0677">Repeat</keyword>
<dbReference type="InterPro" id="IPR001611">
    <property type="entry name" value="Leu-rich_rpt"/>
</dbReference>
<keyword evidence="7 10" id="KW-1133">Transmembrane helix</keyword>
<keyword evidence="5" id="KW-0547">Nucleotide-binding</keyword>
<dbReference type="FunFam" id="3.30.200.20:FF:000307">
    <property type="entry name" value="pollen receptor-like kinase 1"/>
    <property type="match status" value="1"/>
</dbReference>
<dbReference type="GO" id="GO:0016020">
    <property type="term" value="C:membrane"/>
    <property type="evidence" value="ECO:0007669"/>
    <property type="project" value="UniProtKB-SubCell"/>
</dbReference>
<accession>A0ABD3CR95</accession>
<evidence type="ECO:0000313" key="13">
    <source>
        <dbReference type="Proteomes" id="UP001632038"/>
    </source>
</evidence>
<dbReference type="InterPro" id="IPR032675">
    <property type="entry name" value="LRR_dom_sf"/>
</dbReference>
<evidence type="ECO:0000256" key="6">
    <source>
        <dbReference type="ARBA" id="ARBA00022840"/>
    </source>
</evidence>
<dbReference type="AlphaFoldDB" id="A0ABD3CR95"/>
<feature type="transmembrane region" description="Helical" evidence="10">
    <location>
        <begin position="275"/>
        <end position="295"/>
    </location>
</feature>
<evidence type="ECO:0000256" key="7">
    <source>
        <dbReference type="ARBA" id="ARBA00022989"/>
    </source>
</evidence>
<evidence type="ECO:0000256" key="2">
    <source>
        <dbReference type="ARBA" id="ARBA00022614"/>
    </source>
</evidence>
<dbReference type="SUPFAM" id="SSF56112">
    <property type="entry name" value="Protein kinase-like (PK-like)"/>
    <property type="match status" value="1"/>
</dbReference>
<evidence type="ECO:0000256" key="8">
    <source>
        <dbReference type="ARBA" id="ARBA00023136"/>
    </source>
</evidence>
<evidence type="ECO:0000313" key="12">
    <source>
        <dbReference type="EMBL" id="KAL3632178.1"/>
    </source>
</evidence>
<protein>
    <recommendedName>
        <fullName evidence="11">Protein kinase domain-containing protein</fullName>
    </recommendedName>
</protein>
<dbReference type="InterPro" id="IPR046959">
    <property type="entry name" value="PRK1-6/SRF4-like"/>
</dbReference>
<evidence type="ECO:0000256" key="1">
    <source>
        <dbReference type="ARBA" id="ARBA00004370"/>
    </source>
</evidence>
<dbReference type="InterPro" id="IPR011009">
    <property type="entry name" value="Kinase-like_dom_sf"/>
</dbReference>
<keyword evidence="3 10" id="KW-0812">Transmembrane</keyword>
<sequence>MPTGAQAAADVLVVRPFLISNLNPKHSTVSSSSILIFILVVSFSFFLSSSAVHDQNEAQPLLHFRSFLQQHNPNITNQLSNWNPSKPPCTRNQGNWAGVLCYKGFVFGLKLENMNLKGPLDIDSLIPLHSLRTLSFMDNTLDGPIPDWRKIGALKSLYLSNNHFSGQILEDAFKGMYSLKKVHIANNMLSGHIPTSLESPKLIELRLENNQFTGSIPMISSEHLTLLNVSNNQLEGPIPEVLSKMDPTSFAGNKGLCGEPLDTSCPMDPKKLKKIVTIVMSVVIVLAVIIAIVLICMRRWNRPQTPQLGRAVTPAASDIEELGSNVAAVGADHNPTSGSTGKTTRKSQQQSTSAAGKLSFVREDRQRFELQDLMRASAEVLGSGNFGASYKAVLVDGEALVVKRFKQMNIIAKEDFFEHMRRLGRLKHDNLLPLVAYLYRKEEKLLVFDYAYNGSLAAQLHGKPKGLSWETRLKIIKGVGKGLVYLQHELPSLTLSHGHLKSSNVLLDKDFNPLLMDYALAPVVNANNVHQILIAYKSPEFAKHGLISKKTDVWCFGILMLETLTGKYVAHGTEQVDLTGYINAIVGEQDSGKVFDKDMEISCRGEMEKLLQIAINCCQEDLEKRLDLEEAVRQIEQLQESSSN</sequence>
<comment type="subcellular location">
    <subcellularLocation>
        <location evidence="1">Membrane</location>
    </subcellularLocation>
</comment>
<dbReference type="Proteomes" id="UP001632038">
    <property type="component" value="Unassembled WGS sequence"/>
</dbReference>
<feature type="domain" description="Protein kinase" evidence="11">
    <location>
        <begin position="375"/>
        <end position="638"/>
    </location>
</feature>
<gene>
    <name evidence="12" type="ORF">CASFOL_025162</name>
</gene>
<proteinExistence type="predicted"/>
<reference evidence="13" key="1">
    <citation type="journal article" date="2024" name="IScience">
        <title>Strigolactones Initiate the Formation of Haustorium-like Structures in Castilleja.</title>
        <authorList>
            <person name="Buerger M."/>
            <person name="Peterson D."/>
            <person name="Chory J."/>
        </authorList>
    </citation>
    <scope>NUCLEOTIDE SEQUENCE [LARGE SCALE GENOMIC DNA]</scope>
</reference>
<keyword evidence="6" id="KW-0067">ATP-binding</keyword>
<evidence type="ECO:0000256" key="9">
    <source>
        <dbReference type="SAM" id="MobiDB-lite"/>
    </source>
</evidence>
<dbReference type="Gene3D" id="1.10.510.10">
    <property type="entry name" value="Transferase(Phosphotransferase) domain 1"/>
    <property type="match status" value="1"/>
</dbReference>
<dbReference type="PANTHER" id="PTHR48007:SF64">
    <property type="entry name" value="POLLEN RECEPTOR-LIKE KINASE 1"/>
    <property type="match status" value="1"/>
</dbReference>
<evidence type="ECO:0000256" key="5">
    <source>
        <dbReference type="ARBA" id="ARBA00022741"/>
    </source>
</evidence>
<dbReference type="Pfam" id="PF08263">
    <property type="entry name" value="LRRNT_2"/>
    <property type="match status" value="1"/>
</dbReference>
<evidence type="ECO:0000256" key="3">
    <source>
        <dbReference type="ARBA" id="ARBA00022692"/>
    </source>
</evidence>
<dbReference type="Pfam" id="PF00560">
    <property type="entry name" value="LRR_1"/>
    <property type="match status" value="2"/>
</dbReference>
<keyword evidence="2" id="KW-0433">Leucine-rich repeat</keyword>
<feature type="transmembrane region" description="Helical" evidence="10">
    <location>
        <begin position="29"/>
        <end position="47"/>
    </location>
</feature>
<dbReference type="InterPro" id="IPR013210">
    <property type="entry name" value="LRR_N_plant-typ"/>
</dbReference>